<gene>
    <name evidence="1" type="ORF">Naga_100997g2</name>
</gene>
<name>W7TKM4_9STRA</name>
<organism evidence="1 2">
    <name type="scientific">Nannochloropsis gaditana</name>
    <dbReference type="NCBI Taxonomy" id="72520"/>
    <lineage>
        <taxon>Eukaryota</taxon>
        <taxon>Sar</taxon>
        <taxon>Stramenopiles</taxon>
        <taxon>Ochrophyta</taxon>
        <taxon>Eustigmatophyceae</taxon>
        <taxon>Eustigmatales</taxon>
        <taxon>Monodopsidaceae</taxon>
        <taxon>Nannochloropsis</taxon>
    </lineage>
</organism>
<sequence length="81" mass="9027">MDSTEALFAKAFPLLHAHDHAFSQGKLKEMLAELVAQDPSLGPLTGFKGFKRALSLADRARIVAYRVKKEWEVSPDMRTKG</sequence>
<proteinExistence type="predicted"/>
<comment type="caution">
    <text evidence="1">The sequence shown here is derived from an EMBL/GenBank/DDBJ whole genome shotgun (WGS) entry which is preliminary data.</text>
</comment>
<evidence type="ECO:0000313" key="1">
    <source>
        <dbReference type="EMBL" id="EWM21299.1"/>
    </source>
</evidence>
<reference evidence="1 2" key="1">
    <citation type="journal article" date="2014" name="Mol. Plant">
        <title>Chromosome Scale Genome Assembly and Transcriptome Profiling of Nannochloropsis gaditana in Nitrogen Depletion.</title>
        <authorList>
            <person name="Corteggiani Carpinelli E."/>
            <person name="Telatin A."/>
            <person name="Vitulo N."/>
            <person name="Forcato C."/>
            <person name="D'Angelo M."/>
            <person name="Schiavon R."/>
            <person name="Vezzi A."/>
            <person name="Giacometti G.M."/>
            <person name="Morosinotto T."/>
            <person name="Valle G."/>
        </authorList>
    </citation>
    <scope>NUCLEOTIDE SEQUENCE [LARGE SCALE GENOMIC DNA]</scope>
    <source>
        <strain evidence="1 2">B-31</strain>
    </source>
</reference>
<dbReference type="EMBL" id="AZIL01002523">
    <property type="protein sequence ID" value="EWM21299.1"/>
    <property type="molecule type" value="Genomic_DNA"/>
</dbReference>
<dbReference type="AlphaFoldDB" id="W7TKM4"/>
<accession>W7TKM4</accession>
<evidence type="ECO:0000313" key="2">
    <source>
        <dbReference type="Proteomes" id="UP000019335"/>
    </source>
</evidence>
<protein>
    <submittedName>
        <fullName evidence="1">Uncharacterized protein</fullName>
    </submittedName>
</protein>
<keyword evidence="2" id="KW-1185">Reference proteome</keyword>
<dbReference type="Proteomes" id="UP000019335">
    <property type="component" value="Unassembled WGS sequence"/>
</dbReference>